<evidence type="ECO:0000313" key="1">
    <source>
        <dbReference type="EMBL" id="MDU0355909.1"/>
    </source>
</evidence>
<protein>
    <submittedName>
        <fullName evidence="1">Uncharacterized protein</fullName>
    </submittedName>
</protein>
<dbReference type="Proteomes" id="UP001247805">
    <property type="component" value="Unassembled WGS sequence"/>
</dbReference>
<dbReference type="EMBL" id="JAWDIO010000002">
    <property type="protein sequence ID" value="MDU0355909.1"/>
    <property type="molecule type" value="Genomic_DNA"/>
</dbReference>
<keyword evidence="2" id="KW-1185">Reference proteome</keyword>
<sequence length="138" mass="15889">MTDLTNQVMPIVRYSIGDIGYFTPEQTQTTKQKLLVLGRKVESFHLESGKYVYARQMQNLFFAIDEIINFKIERLTAKLYKIQVVLCEPSELTGLAEQLQDILELRTPPKLNIVEFICPESSGKYLAIKDSYNKAKTH</sequence>
<name>A0ABU3T0W4_9ALTE</name>
<gene>
    <name evidence="1" type="ORF">RS130_20260</name>
</gene>
<accession>A0ABU3T0W4</accession>
<dbReference type="Gene3D" id="3.40.50.12780">
    <property type="entry name" value="N-terminal domain of ligase-like"/>
    <property type="match status" value="1"/>
</dbReference>
<proteinExistence type="predicted"/>
<evidence type="ECO:0000313" key="2">
    <source>
        <dbReference type="Proteomes" id="UP001247805"/>
    </source>
</evidence>
<organism evidence="1 2">
    <name type="scientific">Paraglaciecola aquimarina</name>
    <dbReference type="NCBI Taxonomy" id="1235557"/>
    <lineage>
        <taxon>Bacteria</taxon>
        <taxon>Pseudomonadati</taxon>
        <taxon>Pseudomonadota</taxon>
        <taxon>Gammaproteobacteria</taxon>
        <taxon>Alteromonadales</taxon>
        <taxon>Alteromonadaceae</taxon>
        <taxon>Paraglaciecola</taxon>
    </lineage>
</organism>
<comment type="caution">
    <text evidence="1">The sequence shown here is derived from an EMBL/GenBank/DDBJ whole genome shotgun (WGS) entry which is preliminary data.</text>
</comment>
<dbReference type="RefSeq" id="WP_316027427.1">
    <property type="nucleotide sequence ID" value="NZ_JAWDIO010000002.1"/>
</dbReference>
<reference evidence="1 2" key="1">
    <citation type="submission" date="2023-10" db="EMBL/GenBank/DDBJ databases">
        <title>Glaciecola aquimarina strain GGW-M5 nov., isolated from a coastal seawater.</title>
        <authorList>
            <person name="Bayburt H."/>
            <person name="Kim J.M."/>
            <person name="Choi B.J."/>
            <person name="Jeon C.O."/>
        </authorList>
    </citation>
    <scope>NUCLEOTIDE SEQUENCE [LARGE SCALE GENOMIC DNA]</scope>
    <source>
        <strain evidence="1 2">KCTC 32108</strain>
    </source>
</reference>
<dbReference type="InterPro" id="IPR042099">
    <property type="entry name" value="ANL_N_sf"/>
</dbReference>